<protein>
    <submittedName>
        <fullName evidence="2">Bacteriocin biosynthesis protein SagD</fullName>
    </submittedName>
</protein>
<dbReference type="Gene3D" id="3.30.1330.230">
    <property type="match status" value="1"/>
</dbReference>
<evidence type="ECO:0000313" key="3">
    <source>
        <dbReference type="Proteomes" id="UP000281915"/>
    </source>
</evidence>
<dbReference type="Gene3D" id="3.30.160.660">
    <property type="match status" value="1"/>
</dbReference>
<evidence type="ECO:0000313" key="2">
    <source>
        <dbReference type="EMBL" id="RNB77499.1"/>
    </source>
</evidence>
<organism evidence="2 3">
    <name type="scientific">Brevibacillus panacihumi</name>
    <dbReference type="NCBI Taxonomy" id="497735"/>
    <lineage>
        <taxon>Bacteria</taxon>
        <taxon>Bacillati</taxon>
        <taxon>Bacillota</taxon>
        <taxon>Bacilli</taxon>
        <taxon>Bacillales</taxon>
        <taxon>Paenibacillaceae</taxon>
        <taxon>Brevibacillus</taxon>
    </lineage>
</organism>
<accession>A0A3M8CPL2</accession>
<dbReference type="InterPro" id="IPR003776">
    <property type="entry name" value="YcaO-like_dom"/>
</dbReference>
<dbReference type="Proteomes" id="UP000281915">
    <property type="component" value="Unassembled WGS sequence"/>
</dbReference>
<dbReference type="RefSeq" id="WP_122914004.1">
    <property type="nucleotide sequence ID" value="NZ_RHHT01000030.1"/>
</dbReference>
<proteinExistence type="predicted"/>
<evidence type="ECO:0000259" key="1">
    <source>
        <dbReference type="PROSITE" id="PS51664"/>
    </source>
</evidence>
<dbReference type="PROSITE" id="PS51664">
    <property type="entry name" value="YCAO"/>
    <property type="match status" value="1"/>
</dbReference>
<dbReference type="Gene3D" id="3.30.40.250">
    <property type="match status" value="1"/>
</dbReference>
<dbReference type="Gene3D" id="3.40.50.720">
    <property type="entry name" value="NAD(P)-binding Rossmann-like Domain"/>
    <property type="match status" value="1"/>
</dbReference>
<dbReference type="PANTHER" id="PTHR37809:SF1">
    <property type="entry name" value="RIBOSOMAL PROTEIN S12 METHYLTHIOTRANSFERASE ACCESSORY FACTOR YCAO"/>
    <property type="match status" value="1"/>
</dbReference>
<gene>
    <name evidence="2" type="ORF">EDM58_14640</name>
</gene>
<dbReference type="NCBIfam" id="TIGR03604">
    <property type="entry name" value="TOMM_cyclo_SagD"/>
    <property type="match status" value="1"/>
</dbReference>
<sequence>MSGIVLVVGEGVLADFVCKELSTLCRMVRQDDLKAGVPEATELALLLHDAWDPAVHQEAEVLLQPSGIPWLRGFVSFGEGVVGPLIRPGEPGCSQCADLRHLMAGRDRKEMWELQQRLGENGGISRDAWATHSGLLQVTQVLTAEVQRVLKGEQAHLESRMFLINLKTLKSSRHFFLPDPSCEVCGQMPDDSSLAARIVLKPNPKLSADSYRSRPLDDLKEVLSKEYLDYRTGFLNGKLLDLVSPFADVSVNLPLFTADESTSGRTHSYLHSEMTAILEGLERYCGLAPRGKRTVVHDSYHNLADDALDPVKVGLHAKEQYEKSGFPFKRFDPDRRIPWVWGYSFLQERPILVPELLAYYSMGGRDGFVFETSNGCALGGSMEEAILYGILEVVERDSFLLTWYAELSLPRLDPYSADDKELCLMLERLQEVAGYEVHMYNATMENGIPSVWTLAKNRKQKGVNLICAGGAHPDPVRAVKSSIHELAAMLLSLDAKFEANREDYVRMLHDPYQVQKMEHHSMLYALPEAEERLQFLLDDSRPLRTFEEEFGQKPRHADLTDDLKDMLQTFQRLNLDVIVVDQTTPEISRNGLYCVKVLIPGMLPMTFGHHLTRLSGLDRVLRVPVELGYAKQPLTFEQLNPHPHPFP</sequence>
<dbReference type="AlphaFoldDB" id="A0A3M8CPL2"/>
<dbReference type="InterPro" id="IPR022291">
    <property type="entry name" value="Bacteriocin_synth_cyclodeHase"/>
</dbReference>
<reference evidence="2 3" key="1">
    <citation type="submission" date="2018-10" db="EMBL/GenBank/DDBJ databases">
        <title>Phylogenomics of Brevibacillus.</title>
        <authorList>
            <person name="Dunlap C."/>
        </authorList>
    </citation>
    <scope>NUCLEOTIDE SEQUENCE [LARGE SCALE GENOMIC DNA]</scope>
    <source>
        <strain evidence="2 3">JCM 15085</strain>
    </source>
</reference>
<name>A0A3M8CPL2_9BACL</name>
<comment type="caution">
    <text evidence="2">The sequence shown here is derived from an EMBL/GenBank/DDBJ whole genome shotgun (WGS) entry which is preliminary data.</text>
</comment>
<feature type="domain" description="YcaO" evidence="1">
    <location>
        <begin position="264"/>
        <end position="647"/>
    </location>
</feature>
<dbReference type="PANTHER" id="PTHR37809">
    <property type="entry name" value="RIBOSOMAL PROTEIN S12 METHYLTHIOTRANSFERASE ACCESSORY FACTOR YCAO"/>
    <property type="match status" value="1"/>
</dbReference>
<dbReference type="Pfam" id="PF02624">
    <property type="entry name" value="YcaO"/>
    <property type="match status" value="1"/>
</dbReference>
<dbReference type="EMBL" id="RHHT01000030">
    <property type="protein sequence ID" value="RNB77499.1"/>
    <property type="molecule type" value="Genomic_DNA"/>
</dbReference>
<dbReference type="NCBIfam" id="TIGR03882">
    <property type="entry name" value="cyclo_dehyd_2"/>
    <property type="match status" value="1"/>
</dbReference>
<dbReference type="InterPro" id="IPR027624">
    <property type="entry name" value="TOMM_cyclo_SagD"/>
</dbReference>